<dbReference type="EMBL" id="KZ293487">
    <property type="protein sequence ID" value="PBK60417.1"/>
    <property type="molecule type" value="Genomic_DNA"/>
</dbReference>
<protein>
    <submittedName>
        <fullName evidence="2">Uncharacterized protein</fullName>
    </submittedName>
</protein>
<evidence type="ECO:0000313" key="2">
    <source>
        <dbReference type="EMBL" id="PBK60417.1"/>
    </source>
</evidence>
<evidence type="ECO:0000256" key="1">
    <source>
        <dbReference type="SAM" id="MobiDB-lite"/>
    </source>
</evidence>
<dbReference type="Proteomes" id="UP000218334">
    <property type="component" value="Unassembled WGS sequence"/>
</dbReference>
<accession>A0A2H3B750</accession>
<organism evidence="2 3">
    <name type="scientific">Armillaria solidipes</name>
    <dbReference type="NCBI Taxonomy" id="1076256"/>
    <lineage>
        <taxon>Eukaryota</taxon>
        <taxon>Fungi</taxon>
        <taxon>Dikarya</taxon>
        <taxon>Basidiomycota</taxon>
        <taxon>Agaricomycotina</taxon>
        <taxon>Agaricomycetes</taxon>
        <taxon>Agaricomycetidae</taxon>
        <taxon>Agaricales</taxon>
        <taxon>Marasmiineae</taxon>
        <taxon>Physalacriaceae</taxon>
        <taxon>Armillaria</taxon>
    </lineage>
</organism>
<feature type="region of interest" description="Disordered" evidence="1">
    <location>
        <begin position="144"/>
        <end position="176"/>
    </location>
</feature>
<feature type="region of interest" description="Disordered" evidence="1">
    <location>
        <begin position="192"/>
        <end position="242"/>
    </location>
</feature>
<gene>
    <name evidence="2" type="ORF">ARMSODRAFT_982349</name>
</gene>
<evidence type="ECO:0000313" key="3">
    <source>
        <dbReference type="Proteomes" id="UP000218334"/>
    </source>
</evidence>
<sequence length="242" mass="26846">MDHNDVSTPVLGLDMRECLLNLLELQGSHPVLIQLSEEVHRHPAMAEANNGRVAVTPQKVPSGLLTPPSTITRDRKALPQSLFDDEVQFLGARIRGVMTKNLDFLSLLNMHVSTKLVSPVTTGSTNEDSDSEVEIVCDFGSNEVKKQTPSSIKKGECEVSGSPTKGLSSSKRPVDPGLKRVWEEIEEEVQSGWVDKNDIKEQASSSKHPRVVGQREDINPDEDGEKHLKAKRERTSKEVHQW</sequence>
<name>A0A2H3B750_9AGAR</name>
<dbReference type="AlphaFoldDB" id="A0A2H3B750"/>
<feature type="compositionally biased region" description="Basic and acidic residues" evidence="1">
    <location>
        <begin position="233"/>
        <end position="242"/>
    </location>
</feature>
<keyword evidence="3" id="KW-1185">Reference proteome</keyword>
<reference evidence="3" key="1">
    <citation type="journal article" date="2017" name="Nat. Ecol. Evol.">
        <title>Genome expansion and lineage-specific genetic innovations in the forest pathogenic fungi Armillaria.</title>
        <authorList>
            <person name="Sipos G."/>
            <person name="Prasanna A.N."/>
            <person name="Walter M.C."/>
            <person name="O'Connor E."/>
            <person name="Balint B."/>
            <person name="Krizsan K."/>
            <person name="Kiss B."/>
            <person name="Hess J."/>
            <person name="Varga T."/>
            <person name="Slot J."/>
            <person name="Riley R."/>
            <person name="Boka B."/>
            <person name="Rigling D."/>
            <person name="Barry K."/>
            <person name="Lee J."/>
            <person name="Mihaltcheva S."/>
            <person name="LaButti K."/>
            <person name="Lipzen A."/>
            <person name="Waldron R."/>
            <person name="Moloney N.M."/>
            <person name="Sperisen C."/>
            <person name="Kredics L."/>
            <person name="Vagvoelgyi C."/>
            <person name="Patrignani A."/>
            <person name="Fitzpatrick D."/>
            <person name="Nagy I."/>
            <person name="Doyle S."/>
            <person name="Anderson J.B."/>
            <person name="Grigoriev I.V."/>
            <person name="Gueldener U."/>
            <person name="Muensterkoetter M."/>
            <person name="Nagy L.G."/>
        </authorList>
    </citation>
    <scope>NUCLEOTIDE SEQUENCE [LARGE SCALE GENOMIC DNA]</scope>
    <source>
        <strain evidence="3">28-4</strain>
    </source>
</reference>
<proteinExistence type="predicted"/>
<feature type="compositionally biased region" description="Polar residues" evidence="1">
    <location>
        <begin position="161"/>
        <end position="171"/>
    </location>
</feature>